<dbReference type="Proteomes" id="UP001152604">
    <property type="component" value="Unassembled WGS sequence"/>
</dbReference>
<evidence type="ECO:0000256" key="1">
    <source>
        <dbReference type="SAM" id="MobiDB-lite"/>
    </source>
</evidence>
<evidence type="ECO:0000313" key="2">
    <source>
        <dbReference type="EMBL" id="CAH2396646.1"/>
    </source>
</evidence>
<keyword evidence="3" id="KW-1185">Reference proteome</keyword>
<feature type="region of interest" description="Disordered" evidence="1">
    <location>
        <begin position="1"/>
        <end position="37"/>
    </location>
</feature>
<dbReference type="EMBL" id="CAKXZS010000009">
    <property type="protein sequence ID" value="CAH2396646.1"/>
    <property type="molecule type" value="Genomic_DNA"/>
</dbReference>
<gene>
    <name evidence="2" type="ORF">MES4922_170067</name>
</gene>
<proteinExistence type="predicted"/>
<sequence>MDTILKQQGETGGINPLPKLDQRSGGPMSMDGMGQDPARAIASGLRCPSLPCRAFLPVQ</sequence>
<reference evidence="2" key="1">
    <citation type="submission" date="2022-03" db="EMBL/GenBank/DDBJ databases">
        <authorList>
            <person name="Brunel B."/>
        </authorList>
    </citation>
    <scope>NUCLEOTIDE SEQUENCE</scope>
    <source>
        <strain evidence="2">STM4922sample</strain>
    </source>
</reference>
<evidence type="ECO:0000313" key="3">
    <source>
        <dbReference type="Proteomes" id="UP001152604"/>
    </source>
</evidence>
<accession>A0ABN8JGJ4</accession>
<organism evidence="2 3">
    <name type="scientific">Mesorhizobium ventifaucium</name>
    <dbReference type="NCBI Taxonomy" id="666020"/>
    <lineage>
        <taxon>Bacteria</taxon>
        <taxon>Pseudomonadati</taxon>
        <taxon>Pseudomonadota</taxon>
        <taxon>Alphaproteobacteria</taxon>
        <taxon>Hyphomicrobiales</taxon>
        <taxon>Phyllobacteriaceae</taxon>
        <taxon>Mesorhizobium</taxon>
    </lineage>
</organism>
<name>A0ABN8JGJ4_9HYPH</name>
<comment type="caution">
    <text evidence="2">The sequence shown here is derived from an EMBL/GenBank/DDBJ whole genome shotgun (WGS) entry which is preliminary data.</text>
</comment>
<protein>
    <submittedName>
        <fullName evidence="2">Uncharacterized protein</fullName>
    </submittedName>
</protein>